<dbReference type="AlphaFoldDB" id="A0A1R3VGB1"/>
<dbReference type="EMBL" id="FTPD01000056">
    <property type="protein sequence ID" value="SIT58963.1"/>
    <property type="molecule type" value="Genomic_DNA"/>
</dbReference>
<dbReference type="Proteomes" id="UP000188388">
    <property type="component" value="Unassembled WGS sequence"/>
</dbReference>
<gene>
    <name evidence="1" type="ORF">BQ8794_60272</name>
</gene>
<sequence>MPEPEVWRTLFQISFVGPLSLLKSAIARMEPAPEAGRRCKVVIISGISSAQVL</sequence>
<proteinExistence type="predicted"/>
<protein>
    <submittedName>
        <fullName evidence="1">Short-chain dehydrogenase/reductase SDR protein</fullName>
    </submittedName>
</protein>
<accession>A0A1R3VGB1</accession>
<reference evidence="2" key="1">
    <citation type="submission" date="2017-01" db="EMBL/GenBank/DDBJ databases">
        <authorList>
            <person name="Brunel B."/>
        </authorList>
    </citation>
    <scope>NUCLEOTIDE SEQUENCE [LARGE SCALE GENOMIC DNA]</scope>
</reference>
<evidence type="ECO:0000313" key="1">
    <source>
        <dbReference type="EMBL" id="SIT58963.1"/>
    </source>
</evidence>
<keyword evidence="2" id="KW-1185">Reference proteome</keyword>
<name>A0A1R3VGB1_9HYPH</name>
<organism evidence="1 2">
    <name type="scientific">Mesorhizobium prunaredense</name>
    <dbReference type="NCBI Taxonomy" id="1631249"/>
    <lineage>
        <taxon>Bacteria</taxon>
        <taxon>Pseudomonadati</taxon>
        <taxon>Pseudomonadota</taxon>
        <taxon>Alphaproteobacteria</taxon>
        <taxon>Hyphomicrobiales</taxon>
        <taxon>Phyllobacteriaceae</taxon>
        <taxon>Mesorhizobium</taxon>
    </lineage>
</organism>
<evidence type="ECO:0000313" key="2">
    <source>
        <dbReference type="Proteomes" id="UP000188388"/>
    </source>
</evidence>